<evidence type="ECO:0000313" key="2">
    <source>
        <dbReference type="EMBL" id="RMZ66189.1"/>
    </source>
</evidence>
<gene>
    <name evidence="2" type="ORF">GMOD_00005266</name>
</gene>
<proteinExistence type="predicted"/>
<organism evidence="2 3">
    <name type="scientific">Pyrenophora seminiperda CCB06</name>
    <dbReference type="NCBI Taxonomy" id="1302712"/>
    <lineage>
        <taxon>Eukaryota</taxon>
        <taxon>Fungi</taxon>
        <taxon>Dikarya</taxon>
        <taxon>Ascomycota</taxon>
        <taxon>Pezizomycotina</taxon>
        <taxon>Dothideomycetes</taxon>
        <taxon>Pleosporomycetidae</taxon>
        <taxon>Pleosporales</taxon>
        <taxon>Pleosporineae</taxon>
        <taxon>Pleosporaceae</taxon>
        <taxon>Pyrenophora</taxon>
    </lineage>
</organism>
<feature type="compositionally biased region" description="Basic residues" evidence="1">
    <location>
        <begin position="206"/>
        <end position="229"/>
    </location>
</feature>
<name>A0A3M7LVE1_9PLEO</name>
<dbReference type="OrthoDB" id="437973at2759"/>
<reference evidence="2 3" key="1">
    <citation type="journal article" date="2014" name="PLoS ONE">
        <title>De novo Genome Assembly of the Fungal Plant Pathogen Pyrenophora semeniperda.</title>
        <authorList>
            <person name="Soliai M.M."/>
            <person name="Meyer S.E."/>
            <person name="Udall J.A."/>
            <person name="Elzinga D.E."/>
            <person name="Hermansen R.A."/>
            <person name="Bodily P.M."/>
            <person name="Hart A.A."/>
            <person name="Coleman C.E."/>
        </authorList>
    </citation>
    <scope>NUCLEOTIDE SEQUENCE [LARGE SCALE GENOMIC DNA]</scope>
    <source>
        <strain evidence="2 3">CCB06</strain>
        <tissue evidence="2">Mycelium</tissue>
    </source>
</reference>
<sequence>MFRRPGTGRSKASADTLCQKCLKRGHYSYECKAPAQERPYKPRPSRTQQLLNPNLKPKLTTEVPVDLVRKKGVADEILKKKEEDRKRARSLSTSSIDSVSTISTNRSPSRSRSPPRKRHHDPRHRANDDRTVRKRSRRSASMDSRSSHESDMAERNTRRRMSAFSPGERGRRRTRSRSRTRSARTQRSHENVRGRGPRGVSSGARSRSRSAGRHNERPHRRLSVVRSRSRSADPMDTSDDRNPPNGTMRGRWGVSPPAKREPSRSPPPFRGTRNRSLSPFSKRRAAAAHPSPSSTYDMKSGGGGGGGGGGYDGHRGPARNRFDHSPPVSNGRAPPPPVQAAAPVQRERSLSPYSKRLALTKAMQAG</sequence>
<dbReference type="Proteomes" id="UP000265663">
    <property type="component" value="Unassembled WGS sequence"/>
</dbReference>
<feature type="compositionally biased region" description="Basic and acidic residues" evidence="1">
    <location>
        <begin position="67"/>
        <end position="86"/>
    </location>
</feature>
<keyword evidence="3" id="KW-1185">Reference proteome</keyword>
<feature type="compositionally biased region" description="Basic residues" evidence="1">
    <location>
        <begin position="170"/>
        <end position="186"/>
    </location>
</feature>
<feature type="compositionally biased region" description="Basic residues" evidence="1">
    <location>
        <begin position="113"/>
        <end position="123"/>
    </location>
</feature>
<protein>
    <submittedName>
        <fullName evidence="2">Nucleic acid binding</fullName>
    </submittedName>
</protein>
<feature type="compositionally biased region" description="Basic and acidic residues" evidence="1">
    <location>
        <begin position="312"/>
        <end position="324"/>
    </location>
</feature>
<feature type="compositionally biased region" description="Low complexity" evidence="1">
    <location>
        <begin position="90"/>
        <end position="112"/>
    </location>
</feature>
<feature type="compositionally biased region" description="Basic and acidic residues" evidence="1">
    <location>
        <begin position="230"/>
        <end position="242"/>
    </location>
</feature>
<evidence type="ECO:0000256" key="1">
    <source>
        <dbReference type="SAM" id="MobiDB-lite"/>
    </source>
</evidence>
<feature type="compositionally biased region" description="Basic and acidic residues" evidence="1">
    <location>
        <begin position="145"/>
        <end position="156"/>
    </location>
</feature>
<accession>A0A3M7LVE1</accession>
<dbReference type="Pfam" id="PF13917">
    <property type="entry name" value="zf-CCHC_3"/>
    <property type="match status" value="1"/>
</dbReference>
<dbReference type="AlphaFoldDB" id="A0A3M7LVE1"/>
<feature type="compositionally biased region" description="Gly residues" evidence="1">
    <location>
        <begin position="300"/>
        <end position="311"/>
    </location>
</feature>
<evidence type="ECO:0000313" key="3">
    <source>
        <dbReference type="Proteomes" id="UP000265663"/>
    </source>
</evidence>
<feature type="region of interest" description="Disordered" evidence="1">
    <location>
        <begin position="33"/>
        <end position="366"/>
    </location>
</feature>
<dbReference type="EMBL" id="KE747806">
    <property type="protein sequence ID" value="RMZ66189.1"/>
    <property type="molecule type" value="Genomic_DNA"/>
</dbReference>